<feature type="binding site" evidence="11">
    <location>
        <position position="47"/>
    </location>
    <ligand>
        <name>Zn(2+)</name>
        <dbReference type="ChEBI" id="CHEBI:29105"/>
        <note>catalytic</note>
    </ligand>
</feature>
<dbReference type="InterPro" id="IPR006026">
    <property type="entry name" value="Peptidase_Metallo"/>
</dbReference>
<comment type="cofactor">
    <cofactor evidence="11 12">
        <name>Zn(2+)</name>
        <dbReference type="ChEBI" id="CHEBI:29105"/>
    </cofactor>
    <text evidence="11 12">Binds 1 zinc ion per subunit.</text>
</comment>
<keyword evidence="15" id="KW-1185">Reference proteome</keyword>
<evidence type="ECO:0000256" key="5">
    <source>
        <dbReference type="ARBA" id="ARBA00022723"/>
    </source>
</evidence>
<accession>A0A368GSY0</accession>
<evidence type="ECO:0000256" key="7">
    <source>
        <dbReference type="ARBA" id="ARBA00022833"/>
    </source>
</evidence>
<dbReference type="GO" id="GO:0004222">
    <property type="term" value="F:metalloendopeptidase activity"/>
    <property type="evidence" value="ECO:0007669"/>
    <property type="project" value="UniProtKB-UniRule"/>
</dbReference>
<sequence length="320" mass="36717">MNLWFAGNDGLLVTTLYNACASDVGKVGGWQDLYLGESCEDFGGMAHELGHALGLLHTMSRRDRNDYIFVDLINIKLEYAEEFEKHERTKFYGVGYDYGSVMHYRQRSGFSSLDYLMIPFDSKYKNTFGSKMISFADLKMINSHYNCLEKCKSERPDLKCQHGGYQHPRNCSRCLCPSGYGGTDCSERPSDGCGQELVAKETWQNFTISIQNEDPKKYLDGYKKCNYWIRSPEKTRIKIRLEDIRFRSTAGCTNNGIEIKAKKDQTLTGYRFCYTDEEDLVLSPRFNIAPIIAYSRVNDTGTAVISYRYVESSKDDEEQD</sequence>
<proteinExistence type="predicted"/>
<keyword evidence="5 11" id="KW-0479">Metal-binding</keyword>
<feature type="active site" evidence="11">
    <location>
        <position position="48"/>
    </location>
</feature>
<comment type="caution">
    <text evidence="14">The sequence shown here is derived from an EMBL/GenBank/DDBJ whole genome shotgun (WGS) entry which is preliminary data.</text>
</comment>
<feature type="binding site" evidence="11">
    <location>
        <position position="51"/>
    </location>
    <ligand>
        <name>Zn(2+)</name>
        <dbReference type="ChEBI" id="CHEBI:29105"/>
        <note>catalytic</note>
    </ligand>
</feature>
<evidence type="ECO:0000256" key="9">
    <source>
        <dbReference type="ARBA" id="ARBA00023157"/>
    </source>
</evidence>
<evidence type="ECO:0000256" key="6">
    <source>
        <dbReference type="ARBA" id="ARBA00022801"/>
    </source>
</evidence>
<feature type="binding site" evidence="11">
    <location>
        <position position="57"/>
    </location>
    <ligand>
        <name>Zn(2+)</name>
        <dbReference type="ChEBI" id="CHEBI:29105"/>
        <note>catalytic</note>
    </ligand>
</feature>
<keyword evidence="9" id="KW-1015">Disulfide bond</keyword>
<evidence type="ECO:0000259" key="13">
    <source>
        <dbReference type="PROSITE" id="PS51864"/>
    </source>
</evidence>
<keyword evidence="4 11" id="KW-0645">Protease</keyword>
<evidence type="ECO:0000256" key="2">
    <source>
        <dbReference type="ARBA" id="ARBA00022525"/>
    </source>
</evidence>
<keyword evidence="7 11" id="KW-0862">Zinc</keyword>
<evidence type="ECO:0000256" key="3">
    <source>
        <dbReference type="ARBA" id="ARBA00022536"/>
    </source>
</evidence>
<dbReference type="PROSITE" id="PS51864">
    <property type="entry name" value="ASTACIN"/>
    <property type="match status" value="1"/>
</dbReference>
<dbReference type="Pfam" id="PF00431">
    <property type="entry name" value="CUB"/>
    <property type="match status" value="1"/>
</dbReference>
<dbReference type="Gene3D" id="3.40.390.10">
    <property type="entry name" value="Collagenase (Catalytic Domain)"/>
    <property type="match status" value="1"/>
</dbReference>
<dbReference type="InterPro" id="IPR017050">
    <property type="entry name" value="Metallopeptidase_nem"/>
</dbReference>
<dbReference type="GO" id="GO:0006508">
    <property type="term" value="P:proteolysis"/>
    <property type="evidence" value="ECO:0007669"/>
    <property type="project" value="UniProtKB-KW"/>
</dbReference>
<dbReference type="EC" id="3.4.24.-" evidence="12"/>
<dbReference type="SUPFAM" id="SSF55486">
    <property type="entry name" value="Metalloproteases ('zincins'), catalytic domain"/>
    <property type="match status" value="1"/>
</dbReference>
<evidence type="ECO:0000256" key="11">
    <source>
        <dbReference type="PROSITE-ProRule" id="PRU01211"/>
    </source>
</evidence>
<comment type="subcellular location">
    <subcellularLocation>
        <location evidence="1">Secreted</location>
    </subcellularLocation>
</comment>
<keyword evidence="6 11" id="KW-0378">Hydrolase</keyword>
<dbReference type="GO" id="GO:0008270">
    <property type="term" value="F:zinc ion binding"/>
    <property type="evidence" value="ECO:0007669"/>
    <property type="project" value="UniProtKB-UniRule"/>
</dbReference>
<keyword evidence="10" id="KW-0325">Glycoprotein</keyword>
<dbReference type="Proteomes" id="UP000252519">
    <property type="component" value="Unassembled WGS sequence"/>
</dbReference>
<dbReference type="EMBL" id="JOJR01000061">
    <property type="protein sequence ID" value="RCN47492.1"/>
    <property type="molecule type" value="Genomic_DNA"/>
</dbReference>
<dbReference type="OrthoDB" id="5819035at2759"/>
<dbReference type="PANTHER" id="PTHR10127:SF793">
    <property type="entry name" value="ZINC METALLOPROTEINASE NAS-31"/>
    <property type="match status" value="1"/>
</dbReference>
<feature type="domain" description="Peptidase M12A" evidence="13">
    <location>
        <begin position="1"/>
        <end position="152"/>
    </location>
</feature>
<dbReference type="PIRSF" id="PIRSF036365">
    <property type="entry name" value="Astacin_nematoda"/>
    <property type="match status" value="1"/>
</dbReference>
<keyword evidence="2" id="KW-0964">Secreted</keyword>
<dbReference type="Pfam" id="PF01400">
    <property type="entry name" value="Astacin"/>
    <property type="match status" value="1"/>
</dbReference>
<dbReference type="GO" id="GO:0018996">
    <property type="term" value="P:molting cycle, collagen and cuticulin-based cuticle"/>
    <property type="evidence" value="ECO:0007669"/>
    <property type="project" value="InterPro"/>
</dbReference>
<evidence type="ECO:0000313" key="15">
    <source>
        <dbReference type="Proteomes" id="UP000252519"/>
    </source>
</evidence>
<dbReference type="Gene3D" id="2.60.120.290">
    <property type="entry name" value="Spermadhesin, CUB domain"/>
    <property type="match status" value="1"/>
</dbReference>
<evidence type="ECO:0000313" key="14">
    <source>
        <dbReference type="EMBL" id="RCN47492.1"/>
    </source>
</evidence>
<keyword evidence="8 11" id="KW-0482">Metalloprotease</keyword>
<dbReference type="InterPro" id="IPR035914">
    <property type="entry name" value="Sperma_CUB_dom_sf"/>
</dbReference>
<protein>
    <recommendedName>
        <fullName evidence="12">Metalloendopeptidase</fullName>
        <ecNumber evidence="12">3.4.24.-</ecNumber>
    </recommendedName>
</protein>
<evidence type="ECO:0000256" key="8">
    <source>
        <dbReference type="ARBA" id="ARBA00023049"/>
    </source>
</evidence>
<keyword evidence="3" id="KW-0245">EGF-like domain</keyword>
<dbReference type="GO" id="GO:0005576">
    <property type="term" value="C:extracellular region"/>
    <property type="evidence" value="ECO:0007669"/>
    <property type="project" value="UniProtKB-SubCell"/>
</dbReference>
<dbReference type="SUPFAM" id="SSF49854">
    <property type="entry name" value="Spermadhesin, CUB domain"/>
    <property type="match status" value="1"/>
</dbReference>
<dbReference type="PANTHER" id="PTHR10127">
    <property type="entry name" value="DISCOIDIN, CUB, EGF, LAMININ , AND ZINC METALLOPROTEASE DOMAIN CONTAINING"/>
    <property type="match status" value="1"/>
</dbReference>
<dbReference type="InterPro" id="IPR000859">
    <property type="entry name" value="CUB_dom"/>
</dbReference>
<evidence type="ECO:0000256" key="4">
    <source>
        <dbReference type="ARBA" id="ARBA00022670"/>
    </source>
</evidence>
<dbReference type="STRING" id="29170.A0A368GSY0"/>
<evidence type="ECO:0000256" key="12">
    <source>
        <dbReference type="RuleBase" id="RU361183"/>
    </source>
</evidence>
<dbReference type="AlphaFoldDB" id="A0A368GSY0"/>
<organism evidence="14 15">
    <name type="scientific">Ancylostoma caninum</name>
    <name type="common">Dog hookworm</name>
    <dbReference type="NCBI Taxonomy" id="29170"/>
    <lineage>
        <taxon>Eukaryota</taxon>
        <taxon>Metazoa</taxon>
        <taxon>Ecdysozoa</taxon>
        <taxon>Nematoda</taxon>
        <taxon>Chromadorea</taxon>
        <taxon>Rhabditida</taxon>
        <taxon>Rhabditina</taxon>
        <taxon>Rhabditomorpha</taxon>
        <taxon>Strongyloidea</taxon>
        <taxon>Ancylostomatidae</taxon>
        <taxon>Ancylostomatinae</taxon>
        <taxon>Ancylostoma</taxon>
    </lineage>
</organism>
<evidence type="ECO:0000256" key="10">
    <source>
        <dbReference type="ARBA" id="ARBA00023180"/>
    </source>
</evidence>
<comment type="caution">
    <text evidence="11">Lacks conserved residue(s) required for the propagation of feature annotation.</text>
</comment>
<dbReference type="InterPro" id="IPR024079">
    <property type="entry name" value="MetalloPept_cat_dom_sf"/>
</dbReference>
<dbReference type="InterPro" id="IPR001506">
    <property type="entry name" value="Peptidase_M12A"/>
</dbReference>
<evidence type="ECO:0000256" key="1">
    <source>
        <dbReference type="ARBA" id="ARBA00004613"/>
    </source>
</evidence>
<dbReference type="SMART" id="SM00235">
    <property type="entry name" value="ZnMc"/>
    <property type="match status" value="1"/>
</dbReference>
<reference evidence="14 15" key="1">
    <citation type="submission" date="2014-10" db="EMBL/GenBank/DDBJ databases">
        <title>Draft genome of the hookworm Ancylostoma caninum.</title>
        <authorList>
            <person name="Mitreva M."/>
        </authorList>
    </citation>
    <scope>NUCLEOTIDE SEQUENCE [LARGE SCALE GENOMIC DNA]</scope>
    <source>
        <strain evidence="14 15">Baltimore</strain>
    </source>
</reference>
<name>A0A368GSY0_ANCCA</name>
<dbReference type="PRINTS" id="PR00480">
    <property type="entry name" value="ASTACIN"/>
</dbReference>
<gene>
    <name evidence="14" type="ORF">ANCCAN_06389</name>
</gene>